<dbReference type="RefSeq" id="WP_017393841.1">
    <property type="nucleotide sequence ID" value="NZ_BKKR01000009.1"/>
</dbReference>
<comment type="caution">
    <text evidence="1">The sequence shown here is derived from an EMBL/GenBank/DDBJ whole genome shotgun (WGS) entry which is preliminary data.</text>
</comment>
<dbReference type="Proteomes" id="UP000194767">
    <property type="component" value="Unassembled WGS sequence"/>
</dbReference>
<proteinExistence type="predicted"/>
<gene>
    <name evidence="1" type="ORF">B9X58_06665</name>
</gene>
<dbReference type="EMBL" id="NGDO01000026">
    <property type="protein sequence ID" value="OTL99119.1"/>
    <property type="molecule type" value="Genomic_DNA"/>
</dbReference>
<name>A0AB36M3X2_ACINO</name>
<organism evidence="1 2">
    <name type="scientific">Acinetobacter nosocomialis</name>
    <dbReference type="NCBI Taxonomy" id="106654"/>
    <lineage>
        <taxon>Bacteria</taxon>
        <taxon>Pseudomonadati</taxon>
        <taxon>Pseudomonadota</taxon>
        <taxon>Gammaproteobacteria</taxon>
        <taxon>Moraxellales</taxon>
        <taxon>Moraxellaceae</taxon>
        <taxon>Acinetobacter</taxon>
        <taxon>Acinetobacter calcoaceticus/baumannii complex</taxon>
    </lineage>
</organism>
<sequence>MPKSKKPRKKFRTKKNQKKFTQGDIHIREYYQVAFNFFIRKYLENIKIEVLELRYKLRSEFYQEHTIIPKSGDDAFNFLKQYLFHLEAILKEIISSHSPSFWIHLYRRVGVDVLHLIVKDNESVSPMTINIVRNFMEIAFLKFGDLDKVDLCLTKDLHYNEILDGLFYESHKDIGLSDQKIEEYWNQYTKKSEIILKDYKKIDHKNIYFLEGIAYEYWKTTANMRSIAKGGELSTCENFFWRESRTDDLNKLISSYDRRISINFKYLPTAKGLITYDEIESNNNLFYTVYNDNFVRFSQICSDKKFSNVITNFYPQYVNIDNFVDSHKVLEKPFEKKKKYSIKFCLSFFKALSDVFIEHRGLDKSTNSQDLDKNIKLFSILQRSYTILPLNKDALFTELKTKILHFGFSSTEIDEVLPKILDEYILDKEQQSIMSIWSFGPRPLIIENTFGSLIDVAGFSTILRNLFFGVRENQTERGVELERIARNFVEKNGYTLLKDRILKNNFQQEREADLVIRVNNSIILCDCRSIESPVDLFLGKPSTQIARNSLIQDKFEQIESLKKFIIEHPIGKNYDYSYADKIFSIAILPDPEWIPSLNKDYWINLDQDLPKIMSIQELFNFLDKLTLSSA</sequence>
<evidence type="ECO:0008006" key="3">
    <source>
        <dbReference type="Google" id="ProtNLM"/>
    </source>
</evidence>
<protein>
    <recommendedName>
        <fullName evidence="3">NERD domain-containing protein</fullName>
    </recommendedName>
</protein>
<dbReference type="AlphaFoldDB" id="A0AB36M3X2"/>
<accession>A0AB36M3X2</accession>
<reference evidence="1 2" key="1">
    <citation type="submission" date="2017-05" db="EMBL/GenBank/DDBJ databases">
        <authorList>
            <person name="Kreiswirth B."/>
            <person name="Manca C."/>
            <person name="Chen L."/>
            <person name="Evans S."/>
            <person name="Fowler V."/>
            <person name="Patel R."/>
            <person name="Chambers H."/>
            <person name="Bonomo R."/>
            <person name="Paul V."/>
            <person name="Sankar J."/>
            <person name="Gaind R."/>
            <person name="Ray P."/>
            <person name="Gautam V."/>
            <person name="Biswal M."/>
            <person name="Datta S."/>
            <person name="Walia K."/>
            <person name="Adams M."/>
            <person name="Nelson K."/>
            <person name="Sutton G."/>
            <person name="Fouts D."/>
            <person name="Hujer K."/>
            <person name="Hujer A."/>
        </authorList>
    </citation>
    <scope>NUCLEOTIDE SEQUENCE [LARGE SCALE GENOMIC DNA]</scope>
    <source>
        <strain evidence="1 2">PR324</strain>
    </source>
</reference>
<evidence type="ECO:0000313" key="1">
    <source>
        <dbReference type="EMBL" id="OTL99119.1"/>
    </source>
</evidence>
<evidence type="ECO:0000313" key="2">
    <source>
        <dbReference type="Proteomes" id="UP000194767"/>
    </source>
</evidence>